<comment type="caution">
    <text evidence="2">The sequence shown here is derived from an EMBL/GenBank/DDBJ whole genome shotgun (WGS) entry which is preliminary data.</text>
</comment>
<dbReference type="Pfam" id="PF00583">
    <property type="entry name" value="Acetyltransf_1"/>
    <property type="match status" value="1"/>
</dbReference>
<gene>
    <name evidence="2" type="ORF">SYV04_11230</name>
</gene>
<dbReference type="InterPro" id="IPR016181">
    <property type="entry name" value="Acyl_CoA_acyltransferase"/>
</dbReference>
<sequence length="177" mass="19889">MTEIQIRTLRGEDFESLRQLEADIFGSAGYAVVSPHYLRLCTDFFADTCFLALVDGQPIGYMLCFVRGREAYSTRLGVCEEFHGTGVAMRLIGACISKLVEDDYDLLWFTVKPDNTHARELYRRLGAVERAVRRDFLAPGDELIIGEVDKQTLIRLGQRFRPSREVARPSGGAGLHA</sequence>
<evidence type="ECO:0000313" key="3">
    <source>
        <dbReference type="Proteomes" id="UP001291309"/>
    </source>
</evidence>
<accession>A0ABU5H0I9</accession>
<dbReference type="CDD" id="cd04301">
    <property type="entry name" value="NAT_SF"/>
    <property type="match status" value="1"/>
</dbReference>
<evidence type="ECO:0000259" key="1">
    <source>
        <dbReference type="PROSITE" id="PS51186"/>
    </source>
</evidence>
<dbReference type="RefSeq" id="WP_321545688.1">
    <property type="nucleotide sequence ID" value="NZ_JAXIVS010000003.1"/>
</dbReference>
<dbReference type="PROSITE" id="PS51186">
    <property type="entry name" value="GNAT"/>
    <property type="match status" value="1"/>
</dbReference>
<dbReference type="Gene3D" id="3.40.630.30">
    <property type="match status" value="1"/>
</dbReference>
<dbReference type="InterPro" id="IPR000182">
    <property type="entry name" value="GNAT_dom"/>
</dbReference>
<organism evidence="2 3">
    <name type="scientific">Hyalangium rubrum</name>
    <dbReference type="NCBI Taxonomy" id="3103134"/>
    <lineage>
        <taxon>Bacteria</taxon>
        <taxon>Pseudomonadati</taxon>
        <taxon>Myxococcota</taxon>
        <taxon>Myxococcia</taxon>
        <taxon>Myxococcales</taxon>
        <taxon>Cystobacterineae</taxon>
        <taxon>Archangiaceae</taxon>
        <taxon>Hyalangium</taxon>
    </lineage>
</organism>
<proteinExistence type="predicted"/>
<feature type="domain" description="N-acetyltransferase" evidence="1">
    <location>
        <begin position="4"/>
        <end position="154"/>
    </location>
</feature>
<evidence type="ECO:0000313" key="2">
    <source>
        <dbReference type="EMBL" id="MDY7226968.1"/>
    </source>
</evidence>
<keyword evidence="3" id="KW-1185">Reference proteome</keyword>
<dbReference type="SUPFAM" id="SSF55729">
    <property type="entry name" value="Acyl-CoA N-acyltransferases (Nat)"/>
    <property type="match status" value="1"/>
</dbReference>
<dbReference type="EMBL" id="JAXIVS010000003">
    <property type="protein sequence ID" value="MDY7226968.1"/>
    <property type="molecule type" value="Genomic_DNA"/>
</dbReference>
<protein>
    <submittedName>
        <fullName evidence="2">GNAT family N-acetyltransferase</fullName>
    </submittedName>
</protein>
<dbReference type="Proteomes" id="UP001291309">
    <property type="component" value="Unassembled WGS sequence"/>
</dbReference>
<reference evidence="2 3" key="1">
    <citation type="submission" date="2023-12" db="EMBL/GenBank/DDBJ databases">
        <title>the genome sequence of Hyalangium sp. s54d21.</title>
        <authorList>
            <person name="Zhang X."/>
        </authorList>
    </citation>
    <scope>NUCLEOTIDE SEQUENCE [LARGE SCALE GENOMIC DNA]</scope>
    <source>
        <strain evidence="3">s54d21</strain>
    </source>
</reference>
<name>A0ABU5H0I9_9BACT</name>